<evidence type="ECO:0000313" key="3">
    <source>
        <dbReference type="Proteomes" id="UP000748756"/>
    </source>
</evidence>
<proteinExistence type="predicted"/>
<name>A0A9P5RB91_9FUNG</name>
<reference evidence="2" key="1">
    <citation type="journal article" date="2020" name="Fungal Divers.">
        <title>Resolving the Mortierellaceae phylogeny through synthesis of multi-gene phylogenetics and phylogenomics.</title>
        <authorList>
            <person name="Vandepol N."/>
            <person name="Liber J."/>
            <person name="Desiro A."/>
            <person name="Na H."/>
            <person name="Kennedy M."/>
            <person name="Barry K."/>
            <person name="Grigoriev I.V."/>
            <person name="Miller A.N."/>
            <person name="O'Donnell K."/>
            <person name="Stajich J.E."/>
            <person name="Bonito G."/>
        </authorList>
    </citation>
    <scope>NUCLEOTIDE SEQUENCE</scope>
    <source>
        <strain evidence="2">NRRL 6426</strain>
    </source>
</reference>
<accession>A0A9P5RB91</accession>
<sequence length="514" mass="58407">MTDPSNQLTPPDSVTATKDNQVSSVSASTRALNCSEVLYIIGDSFFFECRSLVGRWTSKQNVEHLLSFMQVSRLWHKVFHPILWSHSDAIKIRRFTSEAVSINSHHLKYLRQGDMDLTPFRCTQLVLLELTKAGGEGKSEIEMKRRLVQSNLDLEILLLDGFGQDDLRVEDFVRLTKLQELTLRNWANKGIPMSKIIRPMADTLRVLDLDCIHEFAIHDPTDAGKSLSASMTLPHLTELRVDKNPTGNDPLISPRLLQDLVKLTPALKSLKLTVYEDEGDAAYTSLAECLRSTCPLLDDVEVYWTFPPDEPTALATFLRKCSYAGLVRLYINQGPWSDDLLSAIISHARTLKSLYLHWDRLLFGPEDDLFGAYFVLGLLLACRHLKYLGITDVSPNCRGIFDVLDSHTWGCSQLEEIEFCLGLWRIGDDDPEDCEYAGRDDEIQKISKTNPIMGWYRPYDLGSPQIFPQVLRRLLELSDTRKHVTTLTYNYQTLVRPGENSALLQINTAPDNRM</sequence>
<dbReference type="InterPro" id="IPR032675">
    <property type="entry name" value="LRR_dom_sf"/>
</dbReference>
<dbReference type="Gene3D" id="3.80.10.10">
    <property type="entry name" value="Ribonuclease Inhibitor"/>
    <property type="match status" value="1"/>
</dbReference>
<dbReference type="Proteomes" id="UP000748756">
    <property type="component" value="Unassembled WGS sequence"/>
</dbReference>
<comment type="caution">
    <text evidence="2">The sequence shown here is derived from an EMBL/GenBank/DDBJ whole genome shotgun (WGS) entry which is preliminary data.</text>
</comment>
<organism evidence="2 3">
    <name type="scientific">Linnemannia schmuckeri</name>
    <dbReference type="NCBI Taxonomy" id="64567"/>
    <lineage>
        <taxon>Eukaryota</taxon>
        <taxon>Fungi</taxon>
        <taxon>Fungi incertae sedis</taxon>
        <taxon>Mucoromycota</taxon>
        <taxon>Mortierellomycotina</taxon>
        <taxon>Mortierellomycetes</taxon>
        <taxon>Mortierellales</taxon>
        <taxon>Mortierellaceae</taxon>
        <taxon>Linnemannia</taxon>
    </lineage>
</organism>
<feature type="region of interest" description="Disordered" evidence="1">
    <location>
        <begin position="1"/>
        <end position="20"/>
    </location>
</feature>
<dbReference type="SUPFAM" id="SSF52047">
    <property type="entry name" value="RNI-like"/>
    <property type="match status" value="1"/>
</dbReference>
<evidence type="ECO:0000256" key="1">
    <source>
        <dbReference type="SAM" id="MobiDB-lite"/>
    </source>
</evidence>
<dbReference type="AlphaFoldDB" id="A0A9P5RB91"/>
<gene>
    <name evidence="2" type="ORF">BG015_004424</name>
</gene>
<keyword evidence="3" id="KW-1185">Reference proteome</keyword>
<dbReference type="OrthoDB" id="2397875at2759"/>
<dbReference type="EMBL" id="JAAAUQ010002092">
    <property type="protein sequence ID" value="KAF9127980.1"/>
    <property type="molecule type" value="Genomic_DNA"/>
</dbReference>
<protein>
    <submittedName>
        <fullName evidence="2">Uncharacterized protein</fullName>
    </submittedName>
</protein>
<evidence type="ECO:0000313" key="2">
    <source>
        <dbReference type="EMBL" id="KAF9127980.1"/>
    </source>
</evidence>